<keyword evidence="3" id="KW-1185">Reference proteome</keyword>
<dbReference type="EMBL" id="FUYM01000002">
    <property type="protein sequence ID" value="SKB42884.1"/>
    <property type="molecule type" value="Genomic_DNA"/>
</dbReference>
<name>A0A1T5B6I8_9SPHN</name>
<dbReference type="InterPro" id="IPR008321">
    <property type="entry name" value="UCP032146"/>
</dbReference>
<reference evidence="3" key="1">
    <citation type="submission" date="2017-02" db="EMBL/GenBank/DDBJ databases">
        <authorList>
            <person name="Varghese N."/>
            <person name="Submissions S."/>
        </authorList>
    </citation>
    <scope>NUCLEOTIDE SEQUENCE [LARGE SCALE GENOMIC DNA]</scope>
    <source>
        <strain evidence="3">UM2</strain>
    </source>
</reference>
<dbReference type="STRING" id="439228.SAMN06295920_102528"/>
<evidence type="ECO:0000313" key="3">
    <source>
        <dbReference type="Proteomes" id="UP000189818"/>
    </source>
</evidence>
<dbReference type="AlphaFoldDB" id="A0A1T5B6I8"/>
<comment type="similarity">
    <text evidence="1">Belongs to the UPF0262 family.</text>
</comment>
<dbReference type="NCBIfam" id="NF002769">
    <property type="entry name" value="PRK02853.1"/>
    <property type="match status" value="1"/>
</dbReference>
<sequence>MQTPQGSACFTLPSGSAKAKAETMSDPRIIAIDLDEKTIIWRNADVEQERRVAIFDLLEGNHFKPLRAYPQDYAGPYRVKLRVEEGRLAIDVHAESGELLETLILGLASFRRPIKDYFAICDSYFQAIRTSTAQQIETVDMARRGIHNDAAQLLKERLEGKIEVDFDTARRLFTLICVLHIRG</sequence>
<protein>
    <recommendedName>
        <fullName evidence="1">UPF0262 protein SAMN06295920_102528</fullName>
    </recommendedName>
</protein>
<dbReference type="Proteomes" id="UP000189818">
    <property type="component" value="Unassembled WGS sequence"/>
</dbReference>
<evidence type="ECO:0000256" key="1">
    <source>
        <dbReference type="HAMAP-Rule" id="MF_00678"/>
    </source>
</evidence>
<dbReference type="HAMAP" id="MF_00678">
    <property type="entry name" value="UPF0262"/>
    <property type="match status" value="1"/>
</dbReference>
<organism evidence="2 3">
    <name type="scientific">Rhizorhabdus histidinilytica</name>
    <dbReference type="NCBI Taxonomy" id="439228"/>
    <lineage>
        <taxon>Bacteria</taxon>
        <taxon>Pseudomonadati</taxon>
        <taxon>Pseudomonadota</taxon>
        <taxon>Alphaproteobacteria</taxon>
        <taxon>Sphingomonadales</taxon>
        <taxon>Sphingomonadaceae</taxon>
        <taxon>Rhizorhabdus</taxon>
    </lineage>
</organism>
<proteinExistence type="inferred from homology"/>
<accession>A0A1T5B6I8</accession>
<dbReference type="PIRSF" id="PIRSF032146">
    <property type="entry name" value="UCP032146"/>
    <property type="match status" value="1"/>
</dbReference>
<evidence type="ECO:0000313" key="2">
    <source>
        <dbReference type="EMBL" id="SKB42884.1"/>
    </source>
</evidence>
<gene>
    <name evidence="2" type="ORF">SAMN06295920_102528</name>
</gene>
<dbReference type="Pfam" id="PF06793">
    <property type="entry name" value="UPF0262"/>
    <property type="match status" value="1"/>
</dbReference>